<comment type="caution">
    <text evidence="2">The sequence shown here is derived from an EMBL/GenBank/DDBJ whole genome shotgun (WGS) entry which is preliminary data.</text>
</comment>
<dbReference type="AlphaFoldDB" id="A0A8T2PTU0"/>
<protein>
    <submittedName>
        <fullName evidence="2">Uncharacterized protein</fullName>
    </submittedName>
</protein>
<name>A0A8T2PTU0_9TELE</name>
<feature type="region of interest" description="Disordered" evidence="1">
    <location>
        <begin position="64"/>
        <end position="83"/>
    </location>
</feature>
<feature type="compositionally biased region" description="Pro residues" evidence="1">
    <location>
        <begin position="64"/>
        <end position="75"/>
    </location>
</feature>
<dbReference type="OrthoDB" id="1700726at2759"/>
<evidence type="ECO:0000313" key="3">
    <source>
        <dbReference type="Proteomes" id="UP000824540"/>
    </source>
</evidence>
<accession>A0A8T2PTU0</accession>
<dbReference type="Proteomes" id="UP000824540">
    <property type="component" value="Unassembled WGS sequence"/>
</dbReference>
<evidence type="ECO:0000256" key="1">
    <source>
        <dbReference type="SAM" id="MobiDB-lite"/>
    </source>
</evidence>
<reference evidence="2" key="1">
    <citation type="thesis" date="2021" institute="BYU ScholarsArchive" country="Provo, UT, USA">
        <title>Applications of and Algorithms for Genome Assembly and Genomic Analyses with an Emphasis on Marine Teleosts.</title>
        <authorList>
            <person name="Pickett B.D."/>
        </authorList>
    </citation>
    <scope>NUCLEOTIDE SEQUENCE</scope>
    <source>
        <strain evidence="2">HI-2016</strain>
    </source>
</reference>
<organism evidence="2 3">
    <name type="scientific">Albula glossodonta</name>
    <name type="common">roundjaw bonefish</name>
    <dbReference type="NCBI Taxonomy" id="121402"/>
    <lineage>
        <taxon>Eukaryota</taxon>
        <taxon>Metazoa</taxon>
        <taxon>Chordata</taxon>
        <taxon>Craniata</taxon>
        <taxon>Vertebrata</taxon>
        <taxon>Euteleostomi</taxon>
        <taxon>Actinopterygii</taxon>
        <taxon>Neopterygii</taxon>
        <taxon>Teleostei</taxon>
        <taxon>Albuliformes</taxon>
        <taxon>Albulidae</taxon>
        <taxon>Albula</taxon>
    </lineage>
</organism>
<evidence type="ECO:0000313" key="2">
    <source>
        <dbReference type="EMBL" id="KAG9354741.1"/>
    </source>
</evidence>
<sequence length="242" mass="26443">MGGERGTAFGGVTEVDGDDITLYPLYVGEGGGSGFIWWWREVVLWSSRGGRRVEGEAVCSRSTVPPPHPIFPPDQDPNSVTPSSPSLSSFVIILYCHSPTPPSMQLQEWLRSLRSGGGVRLPEAEELRSLLPSLPYSSSFSLSSLSLSPSSLLGLGALASLTAYWLVTRPRPIRPPCDLHSQSIPVQGDPSCRRSALLKDETLLEFYYEDTRTAYDMFQRGLRVAGQSASCPLRHSARCCPE</sequence>
<keyword evidence="3" id="KW-1185">Reference proteome</keyword>
<dbReference type="EMBL" id="JAFBMS010000002">
    <property type="protein sequence ID" value="KAG9354741.1"/>
    <property type="molecule type" value="Genomic_DNA"/>
</dbReference>
<proteinExistence type="predicted"/>
<gene>
    <name evidence="2" type="ORF">JZ751_001454</name>
</gene>